<dbReference type="EMBL" id="JANJYI010000009">
    <property type="protein sequence ID" value="KAK2635000.1"/>
    <property type="molecule type" value="Genomic_DNA"/>
</dbReference>
<name>A0AAD9TF31_9ROSI</name>
<accession>A0AAD9TF31</accession>
<evidence type="ECO:0000313" key="1">
    <source>
        <dbReference type="EMBL" id="KAK2635000.1"/>
    </source>
</evidence>
<keyword evidence="2" id="KW-1185">Reference proteome</keyword>
<sequence>MMARLGFSISWIDRIMRCITSVSFSFLVNGLVCGSLKPSKGLCQGDPLSPNLFLICAEGLSLLIFSTKRCGDMVGFRCSRGGPKISHIFFADDSMMFSCDHEKKDNLSGDNFELLCIVICHLWFRCNNKVHASNIMCDDDIVPWAFSFLYEFRRINGIVAGVGLYGGVVARKWRLLDKECFKANTDTACVPNLRKVGFGIIICNFEGKVLASSI</sequence>
<comment type="caution">
    <text evidence="1">The sequence shown here is derived from an EMBL/GenBank/DDBJ whole genome shotgun (WGS) entry which is preliminary data.</text>
</comment>
<protein>
    <recommendedName>
        <fullName evidence="3">Reverse transcriptase domain-containing protein</fullName>
    </recommendedName>
</protein>
<organism evidence="1 2">
    <name type="scientific">Dipteronia dyeriana</name>
    <dbReference type="NCBI Taxonomy" id="168575"/>
    <lineage>
        <taxon>Eukaryota</taxon>
        <taxon>Viridiplantae</taxon>
        <taxon>Streptophyta</taxon>
        <taxon>Embryophyta</taxon>
        <taxon>Tracheophyta</taxon>
        <taxon>Spermatophyta</taxon>
        <taxon>Magnoliopsida</taxon>
        <taxon>eudicotyledons</taxon>
        <taxon>Gunneridae</taxon>
        <taxon>Pentapetalae</taxon>
        <taxon>rosids</taxon>
        <taxon>malvids</taxon>
        <taxon>Sapindales</taxon>
        <taxon>Sapindaceae</taxon>
        <taxon>Hippocastanoideae</taxon>
        <taxon>Acereae</taxon>
        <taxon>Dipteronia</taxon>
    </lineage>
</organism>
<dbReference type="AlphaFoldDB" id="A0AAD9TF31"/>
<gene>
    <name evidence="1" type="ORF">Ddye_029792</name>
</gene>
<proteinExistence type="predicted"/>
<evidence type="ECO:0000313" key="2">
    <source>
        <dbReference type="Proteomes" id="UP001280121"/>
    </source>
</evidence>
<reference evidence="1" key="1">
    <citation type="journal article" date="2023" name="Plant J.">
        <title>Genome sequences and population genomics provide insights into the demographic history, inbreeding, and mutation load of two 'living fossil' tree species of Dipteronia.</title>
        <authorList>
            <person name="Feng Y."/>
            <person name="Comes H.P."/>
            <person name="Chen J."/>
            <person name="Zhu S."/>
            <person name="Lu R."/>
            <person name="Zhang X."/>
            <person name="Li P."/>
            <person name="Qiu J."/>
            <person name="Olsen K.M."/>
            <person name="Qiu Y."/>
        </authorList>
    </citation>
    <scope>NUCLEOTIDE SEQUENCE</scope>
    <source>
        <strain evidence="1">KIB01</strain>
    </source>
</reference>
<evidence type="ECO:0008006" key="3">
    <source>
        <dbReference type="Google" id="ProtNLM"/>
    </source>
</evidence>
<dbReference type="Proteomes" id="UP001280121">
    <property type="component" value="Unassembled WGS sequence"/>
</dbReference>